<evidence type="ECO:0000256" key="1">
    <source>
        <dbReference type="SAM" id="MobiDB-lite"/>
    </source>
</evidence>
<dbReference type="Proteomes" id="UP001365542">
    <property type="component" value="Unassembled WGS sequence"/>
</dbReference>
<dbReference type="AlphaFoldDB" id="A0AAV9XDE0"/>
<organism evidence="2 3">
    <name type="scientific">Orbilia ellipsospora</name>
    <dbReference type="NCBI Taxonomy" id="2528407"/>
    <lineage>
        <taxon>Eukaryota</taxon>
        <taxon>Fungi</taxon>
        <taxon>Dikarya</taxon>
        <taxon>Ascomycota</taxon>
        <taxon>Pezizomycotina</taxon>
        <taxon>Orbiliomycetes</taxon>
        <taxon>Orbiliales</taxon>
        <taxon>Orbiliaceae</taxon>
        <taxon>Orbilia</taxon>
    </lineage>
</organism>
<proteinExistence type="predicted"/>
<accession>A0AAV9XDE0</accession>
<keyword evidence="3" id="KW-1185">Reference proteome</keyword>
<evidence type="ECO:0000313" key="2">
    <source>
        <dbReference type="EMBL" id="KAK6539159.1"/>
    </source>
</evidence>
<dbReference type="PANTHER" id="PTHR37540:SF9">
    <property type="entry name" value="ZN(2)-C6 FUNGAL-TYPE DOMAIN-CONTAINING PROTEIN"/>
    <property type="match status" value="1"/>
</dbReference>
<feature type="compositionally biased region" description="Basic and acidic residues" evidence="1">
    <location>
        <begin position="36"/>
        <end position="45"/>
    </location>
</feature>
<gene>
    <name evidence="2" type="ORF">TWF694_009403</name>
</gene>
<dbReference type="PANTHER" id="PTHR37540">
    <property type="entry name" value="TRANSCRIPTION FACTOR (ACR-2), PUTATIVE-RELATED-RELATED"/>
    <property type="match status" value="1"/>
</dbReference>
<name>A0AAV9XDE0_9PEZI</name>
<sequence length="479" mass="54590">MQFQFIDVTNIDASARKQIRSSVMIGRNTGKKRRRETPARPEKQRVLIPDLGRTRGSNGGSSDSESSEETSNPITQLVKSVGNDFGSISFPLPLEPYMQKTLLQFMQMTDRILYPKDLCYPMQESRSAWFGYFQSNEAFFHCLLAMAQAHADWLVGSSMGPRLKESTRTLKHLGQTYRCVNRNLREEIVPSNATVAVVMSITMHNNLLRAPGGAEPHLNALQRMVEMRGGINQFAAPSRMLLHKICRTDLEYALQKGTRPRFYRDEFPYSVICSMSSWTSSCYEVFVTMTKARVYDVNTQTVFRDLLCVSRFFDASHDAHPKLEPFAFQEVLISASYRILSAYPLATERPSNSSENACQLGLLAMMTTMLIRSAHHEKLCYLLIANLLKSAIDALLYDPKTDQAFLLWLLFMAGISVPDVQYDEWLLPQIKKCADKLDLDTWVSANQSLTVYPWIRLFHQAPGEELWNNAMEQRNIDSN</sequence>
<dbReference type="EMBL" id="JAVHJO010000006">
    <property type="protein sequence ID" value="KAK6539159.1"/>
    <property type="molecule type" value="Genomic_DNA"/>
</dbReference>
<comment type="caution">
    <text evidence="2">The sequence shown here is derived from an EMBL/GenBank/DDBJ whole genome shotgun (WGS) entry which is preliminary data.</text>
</comment>
<dbReference type="InterPro" id="IPR021858">
    <property type="entry name" value="Fun_TF"/>
</dbReference>
<protein>
    <recommendedName>
        <fullName evidence="4">C6 transcription factor</fullName>
    </recommendedName>
</protein>
<evidence type="ECO:0008006" key="4">
    <source>
        <dbReference type="Google" id="ProtNLM"/>
    </source>
</evidence>
<feature type="region of interest" description="Disordered" evidence="1">
    <location>
        <begin position="25"/>
        <end position="72"/>
    </location>
</feature>
<reference evidence="2 3" key="1">
    <citation type="submission" date="2019-10" db="EMBL/GenBank/DDBJ databases">
        <authorList>
            <person name="Palmer J.M."/>
        </authorList>
    </citation>
    <scope>NUCLEOTIDE SEQUENCE [LARGE SCALE GENOMIC DNA]</scope>
    <source>
        <strain evidence="2 3">TWF694</strain>
    </source>
</reference>
<dbReference type="Pfam" id="PF11951">
    <property type="entry name" value="Fungal_trans_2"/>
    <property type="match status" value="1"/>
</dbReference>
<evidence type="ECO:0000313" key="3">
    <source>
        <dbReference type="Proteomes" id="UP001365542"/>
    </source>
</evidence>